<dbReference type="PANTHER" id="PTHR21301:SF11">
    <property type="entry name" value="GIY-YIG DOMAIN-CONTAINING PROTEIN"/>
    <property type="match status" value="1"/>
</dbReference>
<organism evidence="1 2">
    <name type="scientific">Trachymyrmex cornetzi</name>
    <dbReference type="NCBI Taxonomy" id="471704"/>
    <lineage>
        <taxon>Eukaryota</taxon>
        <taxon>Metazoa</taxon>
        <taxon>Ecdysozoa</taxon>
        <taxon>Arthropoda</taxon>
        <taxon>Hexapoda</taxon>
        <taxon>Insecta</taxon>
        <taxon>Pterygota</taxon>
        <taxon>Neoptera</taxon>
        <taxon>Endopterygota</taxon>
        <taxon>Hymenoptera</taxon>
        <taxon>Apocrita</taxon>
        <taxon>Aculeata</taxon>
        <taxon>Formicoidea</taxon>
        <taxon>Formicidae</taxon>
        <taxon>Myrmicinae</taxon>
        <taxon>Trachymyrmex</taxon>
    </lineage>
</organism>
<keyword evidence="2" id="KW-1185">Reference proteome</keyword>
<dbReference type="Proteomes" id="UP000078492">
    <property type="component" value="Unassembled WGS sequence"/>
</dbReference>
<gene>
    <name evidence="1" type="ORF">ALC57_04969</name>
</gene>
<name>A0A151JC09_9HYME</name>
<dbReference type="PANTHER" id="PTHR21301">
    <property type="entry name" value="REVERSE TRANSCRIPTASE"/>
    <property type="match status" value="1"/>
</dbReference>
<accession>A0A151JC09</accession>
<dbReference type="EMBL" id="KQ979101">
    <property type="protein sequence ID" value="KYN22630.1"/>
    <property type="molecule type" value="Genomic_DNA"/>
</dbReference>
<evidence type="ECO:0000313" key="2">
    <source>
        <dbReference type="Proteomes" id="UP000078492"/>
    </source>
</evidence>
<evidence type="ECO:0008006" key="3">
    <source>
        <dbReference type="Google" id="ProtNLM"/>
    </source>
</evidence>
<dbReference type="CDD" id="cd10442">
    <property type="entry name" value="GIY-YIG_PLEs"/>
    <property type="match status" value="1"/>
</dbReference>
<proteinExistence type="predicted"/>
<dbReference type="AlphaFoldDB" id="A0A151JC09"/>
<protein>
    <recommendedName>
        <fullName evidence="3">GIY-YIG domain-containing protein</fullName>
    </recommendedName>
</protein>
<dbReference type="STRING" id="471704.A0A151JC09"/>
<dbReference type="InterPro" id="IPR035901">
    <property type="entry name" value="GIY-YIG_endonuc_sf"/>
</dbReference>
<sequence length="171" mass="20211">TNNKKSNIDVMKGKIKWFSIPYIEGISNKFKNFINGMVHKVSFFSVNKLNKFIRVHKDSLPIESKRNVVYRINCCDASYVGQTGRRLKTRIAEHRNHIRWNTSSKSVITEHRLQQGHDFNWNDIRILDEEHCYNKRLVSEMLNIKKQNNNLNLQTDTEGLHKSYIPIINRV</sequence>
<dbReference type="Gene3D" id="3.40.1440.10">
    <property type="entry name" value="GIY-YIG endonuclease"/>
    <property type="match status" value="1"/>
</dbReference>
<reference evidence="1 2" key="1">
    <citation type="submission" date="2015-09" db="EMBL/GenBank/DDBJ databases">
        <title>Trachymyrmex cornetzi WGS genome.</title>
        <authorList>
            <person name="Nygaard S."/>
            <person name="Hu H."/>
            <person name="Boomsma J."/>
            <person name="Zhang G."/>
        </authorList>
    </citation>
    <scope>NUCLEOTIDE SEQUENCE [LARGE SCALE GENOMIC DNA]</scope>
    <source>
        <strain evidence="1">Tcor2-1</strain>
        <tissue evidence="1">Whole body</tissue>
    </source>
</reference>
<feature type="non-terminal residue" evidence="1">
    <location>
        <position position="1"/>
    </location>
</feature>
<evidence type="ECO:0000313" key="1">
    <source>
        <dbReference type="EMBL" id="KYN22630.1"/>
    </source>
</evidence>